<dbReference type="AlphaFoldDB" id="A0A4R2NST6"/>
<dbReference type="Pfam" id="PF01381">
    <property type="entry name" value="HTH_3"/>
    <property type="match status" value="1"/>
</dbReference>
<dbReference type="InterPro" id="IPR001387">
    <property type="entry name" value="Cro/C1-type_HTH"/>
</dbReference>
<dbReference type="RefSeq" id="WP_165886953.1">
    <property type="nucleotide sequence ID" value="NZ_SLXK01000022.1"/>
</dbReference>
<dbReference type="Proteomes" id="UP000295416">
    <property type="component" value="Unassembled WGS sequence"/>
</dbReference>
<keyword evidence="1" id="KW-0238">DNA-binding</keyword>
<dbReference type="GO" id="GO:0003700">
    <property type="term" value="F:DNA-binding transcription factor activity"/>
    <property type="evidence" value="ECO:0007669"/>
    <property type="project" value="TreeGrafter"/>
</dbReference>
<keyword evidence="4" id="KW-1185">Reference proteome</keyword>
<dbReference type="CDD" id="cd00093">
    <property type="entry name" value="HTH_XRE"/>
    <property type="match status" value="1"/>
</dbReference>
<dbReference type="SMART" id="SM00530">
    <property type="entry name" value="HTH_XRE"/>
    <property type="match status" value="1"/>
</dbReference>
<dbReference type="InterPro" id="IPR010982">
    <property type="entry name" value="Lambda_DNA-bd_dom_sf"/>
</dbReference>
<dbReference type="PROSITE" id="PS50943">
    <property type="entry name" value="HTH_CROC1"/>
    <property type="match status" value="1"/>
</dbReference>
<protein>
    <submittedName>
        <fullName evidence="3">Xre family transcriptional regulator</fullName>
    </submittedName>
</protein>
<dbReference type="InterPro" id="IPR050807">
    <property type="entry name" value="TransReg_Diox_bact_type"/>
</dbReference>
<accession>A0A4R2NST6</accession>
<gene>
    <name evidence="3" type="ORF">EV207_12210</name>
</gene>
<name>A0A4R2NST6_9BACL</name>
<evidence type="ECO:0000256" key="1">
    <source>
        <dbReference type="ARBA" id="ARBA00023125"/>
    </source>
</evidence>
<sequence>MDTGEQRLRQAIGKTIRARRLMKNLTIERLADRSNVDDKYLSELERGKKNITLKTLFKLAAGLDLDNPSELLDDAKREAYPHMRNERN</sequence>
<reference evidence="3 4" key="1">
    <citation type="submission" date="2019-03" db="EMBL/GenBank/DDBJ databases">
        <title>Genomic Encyclopedia of Type Strains, Phase IV (KMG-IV): sequencing the most valuable type-strain genomes for metagenomic binning, comparative biology and taxonomic classification.</title>
        <authorList>
            <person name="Goeker M."/>
        </authorList>
    </citation>
    <scope>NUCLEOTIDE SEQUENCE [LARGE SCALE GENOMIC DNA]</scope>
    <source>
        <strain evidence="3 4">DSM 19377</strain>
    </source>
</reference>
<evidence type="ECO:0000259" key="2">
    <source>
        <dbReference type="PROSITE" id="PS50943"/>
    </source>
</evidence>
<comment type="caution">
    <text evidence="3">The sequence shown here is derived from an EMBL/GenBank/DDBJ whole genome shotgun (WGS) entry which is preliminary data.</text>
</comment>
<feature type="domain" description="HTH cro/C1-type" evidence="2">
    <location>
        <begin position="16"/>
        <end position="71"/>
    </location>
</feature>
<dbReference type="SUPFAM" id="SSF47413">
    <property type="entry name" value="lambda repressor-like DNA-binding domains"/>
    <property type="match status" value="1"/>
</dbReference>
<dbReference type="Gene3D" id="1.10.260.40">
    <property type="entry name" value="lambda repressor-like DNA-binding domains"/>
    <property type="match status" value="1"/>
</dbReference>
<dbReference type="PANTHER" id="PTHR46797:SF1">
    <property type="entry name" value="METHYLPHOSPHONATE SYNTHASE"/>
    <property type="match status" value="1"/>
</dbReference>
<dbReference type="GO" id="GO:0003677">
    <property type="term" value="F:DNA binding"/>
    <property type="evidence" value="ECO:0007669"/>
    <property type="project" value="UniProtKB-KW"/>
</dbReference>
<dbReference type="PANTHER" id="PTHR46797">
    <property type="entry name" value="HTH-TYPE TRANSCRIPTIONAL REGULATOR"/>
    <property type="match status" value="1"/>
</dbReference>
<organism evidence="3 4">
    <name type="scientific">Scopulibacillus darangshiensis</name>
    <dbReference type="NCBI Taxonomy" id="442528"/>
    <lineage>
        <taxon>Bacteria</taxon>
        <taxon>Bacillati</taxon>
        <taxon>Bacillota</taxon>
        <taxon>Bacilli</taxon>
        <taxon>Bacillales</taxon>
        <taxon>Sporolactobacillaceae</taxon>
        <taxon>Scopulibacillus</taxon>
    </lineage>
</organism>
<dbReference type="EMBL" id="SLXK01000022">
    <property type="protein sequence ID" value="TCP24907.1"/>
    <property type="molecule type" value="Genomic_DNA"/>
</dbReference>
<evidence type="ECO:0000313" key="3">
    <source>
        <dbReference type="EMBL" id="TCP24907.1"/>
    </source>
</evidence>
<proteinExistence type="predicted"/>
<evidence type="ECO:0000313" key="4">
    <source>
        <dbReference type="Proteomes" id="UP000295416"/>
    </source>
</evidence>
<dbReference type="GO" id="GO:0005829">
    <property type="term" value="C:cytosol"/>
    <property type="evidence" value="ECO:0007669"/>
    <property type="project" value="TreeGrafter"/>
</dbReference>